<dbReference type="AlphaFoldDB" id="A0A6J7QYI5"/>
<evidence type="ECO:0000256" key="2">
    <source>
        <dbReference type="ARBA" id="ARBA00022741"/>
    </source>
</evidence>
<feature type="domain" description="Branched-chain amino acid ATP-binding cassette transporter C-terminal" evidence="4">
    <location>
        <begin position="51"/>
        <end position="76"/>
    </location>
</feature>
<dbReference type="InterPro" id="IPR051120">
    <property type="entry name" value="ABC_AA/LPS_Transport"/>
</dbReference>
<dbReference type="InterPro" id="IPR027417">
    <property type="entry name" value="P-loop_NTPase"/>
</dbReference>
<keyword evidence="1" id="KW-0813">Transport</keyword>
<evidence type="ECO:0000259" key="4">
    <source>
        <dbReference type="Pfam" id="PF12399"/>
    </source>
</evidence>
<dbReference type="PANTHER" id="PTHR45772:SF1">
    <property type="entry name" value="ABC TRANSPORTER ATP-BINDING PROTEIN"/>
    <property type="match status" value="1"/>
</dbReference>
<dbReference type="PANTHER" id="PTHR45772">
    <property type="entry name" value="CONSERVED COMPONENT OF ABC TRANSPORTER FOR NATURAL AMINO ACIDS-RELATED"/>
    <property type="match status" value="1"/>
</dbReference>
<dbReference type="Pfam" id="PF12399">
    <property type="entry name" value="BCA_ABC_TP_C"/>
    <property type="match status" value="1"/>
</dbReference>
<reference evidence="5" key="1">
    <citation type="submission" date="2020-05" db="EMBL/GenBank/DDBJ databases">
        <authorList>
            <person name="Chiriac C."/>
            <person name="Salcher M."/>
            <person name="Ghai R."/>
            <person name="Kavagutti S V."/>
        </authorList>
    </citation>
    <scope>NUCLEOTIDE SEQUENCE</scope>
</reference>
<organism evidence="5">
    <name type="scientific">freshwater metagenome</name>
    <dbReference type="NCBI Taxonomy" id="449393"/>
    <lineage>
        <taxon>unclassified sequences</taxon>
        <taxon>metagenomes</taxon>
        <taxon>ecological metagenomes</taxon>
    </lineage>
</organism>
<dbReference type="InterPro" id="IPR032823">
    <property type="entry name" value="BCA_ABC_TP_C"/>
</dbReference>
<accession>A0A6J7QYI5</accession>
<evidence type="ECO:0000313" key="5">
    <source>
        <dbReference type="EMBL" id="CAB5022827.1"/>
    </source>
</evidence>
<dbReference type="SUPFAM" id="SSF52540">
    <property type="entry name" value="P-loop containing nucleoside triphosphate hydrolases"/>
    <property type="match status" value="1"/>
</dbReference>
<dbReference type="GO" id="GO:0005524">
    <property type="term" value="F:ATP binding"/>
    <property type="evidence" value="ECO:0007669"/>
    <property type="project" value="UniProtKB-KW"/>
</dbReference>
<name>A0A6J7QYI5_9ZZZZ</name>
<keyword evidence="3" id="KW-0067">ATP-binding</keyword>
<dbReference type="Gene3D" id="3.40.50.300">
    <property type="entry name" value="P-loop containing nucleotide triphosphate hydrolases"/>
    <property type="match status" value="1"/>
</dbReference>
<evidence type="ECO:0000256" key="1">
    <source>
        <dbReference type="ARBA" id="ARBA00022448"/>
    </source>
</evidence>
<gene>
    <name evidence="5" type="ORF">UFOPK4114_00943</name>
</gene>
<sequence>MAGMSAVEKTAMTVLIQRVRAEFGVTFLIVEHDIPVIMDISDKIVVLDFGRKIAEGTPHEVQSDPAVIAAYLGTDH</sequence>
<dbReference type="GO" id="GO:0005886">
    <property type="term" value="C:plasma membrane"/>
    <property type="evidence" value="ECO:0007669"/>
    <property type="project" value="TreeGrafter"/>
</dbReference>
<evidence type="ECO:0000256" key="3">
    <source>
        <dbReference type="ARBA" id="ARBA00022840"/>
    </source>
</evidence>
<proteinExistence type="predicted"/>
<protein>
    <submittedName>
        <fullName evidence="5">Unannotated protein</fullName>
    </submittedName>
</protein>
<keyword evidence="2" id="KW-0547">Nucleotide-binding</keyword>
<dbReference type="EMBL" id="CAFBPP010000060">
    <property type="protein sequence ID" value="CAB5022827.1"/>
    <property type="molecule type" value="Genomic_DNA"/>
</dbReference>